<name>A0AAD5G2Q0_AMBAR</name>
<dbReference type="AlphaFoldDB" id="A0AAD5G2Q0"/>
<gene>
    <name evidence="1" type="ORF">M8C21_030520</name>
</gene>
<evidence type="ECO:0000313" key="2">
    <source>
        <dbReference type="Proteomes" id="UP001206925"/>
    </source>
</evidence>
<keyword evidence="2" id="KW-1185">Reference proteome</keyword>
<evidence type="ECO:0000313" key="1">
    <source>
        <dbReference type="EMBL" id="KAI7725922.1"/>
    </source>
</evidence>
<dbReference type="PANTHER" id="PTHR31110:SF2">
    <property type="entry name" value="PESTICIDAL CRYSTAL CRY8BA PROTEIN"/>
    <property type="match status" value="1"/>
</dbReference>
<comment type="caution">
    <text evidence="1">The sequence shown here is derived from an EMBL/GenBank/DDBJ whole genome shotgun (WGS) entry which is preliminary data.</text>
</comment>
<reference evidence="1" key="1">
    <citation type="submission" date="2022-06" db="EMBL/GenBank/DDBJ databases">
        <title>Uncovering the hologenomic basis of an extraordinary plant invasion.</title>
        <authorList>
            <person name="Bieker V.C."/>
            <person name="Martin M.D."/>
            <person name="Gilbert T."/>
            <person name="Hodgins K."/>
            <person name="Battlay P."/>
            <person name="Petersen B."/>
            <person name="Wilson J."/>
        </authorList>
    </citation>
    <scope>NUCLEOTIDE SEQUENCE</scope>
    <source>
        <strain evidence="1">AA19_3_7</strain>
        <tissue evidence="1">Leaf</tissue>
    </source>
</reference>
<dbReference type="EMBL" id="JAMZMK010011828">
    <property type="protein sequence ID" value="KAI7725922.1"/>
    <property type="molecule type" value="Genomic_DNA"/>
</dbReference>
<organism evidence="1 2">
    <name type="scientific">Ambrosia artemisiifolia</name>
    <name type="common">Common ragweed</name>
    <dbReference type="NCBI Taxonomy" id="4212"/>
    <lineage>
        <taxon>Eukaryota</taxon>
        <taxon>Viridiplantae</taxon>
        <taxon>Streptophyta</taxon>
        <taxon>Embryophyta</taxon>
        <taxon>Tracheophyta</taxon>
        <taxon>Spermatophyta</taxon>
        <taxon>Magnoliopsida</taxon>
        <taxon>eudicotyledons</taxon>
        <taxon>Gunneridae</taxon>
        <taxon>Pentapetalae</taxon>
        <taxon>asterids</taxon>
        <taxon>campanulids</taxon>
        <taxon>Asterales</taxon>
        <taxon>Asteraceae</taxon>
        <taxon>Asteroideae</taxon>
        <taxon>Heliantheae alliance</taxon>
        <taxon>Heliantheae</taxon>
        <taxon>Ambrosia</taxon>
    </lineage>
</organism>
<sequence>DKIRRWWSIYREPEHEFVGKVQLDIHTSLKDVSELPKPVTPSMAYEVLLKGAREFQKNEFTLSTEWKWLLSEFASLHGLSEAYTNL</sequence>
<protein>
    <submittedName>
        <fullName evidence="1">Uncharacterized protein</fullName>
    </submittedName>
</protein>
<feature type="non-terminal residue" evidence="1">
    <location>
        <position position="1"/>
    </location>
</feature>
<feature type="non-terminal residue" evidence="1">
    <location>
        <position position="86"/>
    </location>
</feature>
<dbReference type="Proteomes" id="UP001206925">
    <property type="component" value="Unassembled WGS sequence"/>
</dbReference>
<accession>A0AAD5G2Q0</accession>
<dbReference type="PANTHER" id="PTHR31110">
    <property type="entry name" value="PESTICIDAL CRYSTAL CRY8BA PROTEIN"/>
    <property type="match status" value="1"/>
</dbReference>
<proteinExistence type="predicted"/>